<dbReference type="Proteomes" id="UP000729913">
    <property type="component" value="Unassembled WGS sequence"/>
</dbReference>
<evidence type="ECO:0000256" key="1">
    <source>
        <dbReference type="PROSITE-ProRule" id="PRU00042"/>
    </source>
</evidence>
<dbReference type="OrthoDB" id="2687452at2759"/>
<dbReference type="Pfam" id="PF00096">
    <property type="entry name" value="zf-C2H2"/>
    <property type="match status" value="1"/>
</dbReference>
<keyword evidence="1" id="KW-0863">Zinc-finger</keyword>
<sequence length="183" mass="21100">MGLTSDSETESVSMKSKIDKIDLEPIIVNKDENIITQTKNDEHSSEINDTNVSRNCTFPGCGKSFNKPSRLLWHLRQHTGANLLKLKRHEKIHDVKYECTAKNCKMIFDTYMEFRKHAKTHPKGEERKRRKDIGKQTRSMASILAGVLLPPSVEKMVMNRETKIKLSDTNFESIEDDMIHNQV</sequence>
<dbReference type="Pfam" id="PF22110">
    <property type="entry name" value="TFIIIA_zf-C2H2"/>
    <property type="match status" value="1"/>
</dbReference>
<reference evidence="4" key="1">
    <citation type="submission" date="2020-03" db="EMBL/GenBank/DDBJ databases">
        <authorList>
            <person name="Chebbi M.A."/>
            <person name="Drezen J.M."/>
        </authorList>
    </citation>
    <scope>NUCLEOTIDE SEQUENCE</scope>
    <source>
        <tissue evidence="4">Whole body</tissue>
    </source>
</reference>
<dbReference type="EMBL" id="JAAOIC020000043">
    <property type="protein sequence ID" value="KAG8038434.1"/>
    <property type="molecule type" value="Genomic_DNA"/>
</dbReference>
<proteinExistence type="predicted"/>
<evidence type="ECO:0000256" key="2">
    <source>
        <dbReference type="SAM" id="MobiDB-lite"/>
    </source>
</evidence>
<gene>
    <name evidence="4" type="ORF">G9C98_006130</name>
</gene>
<keyword evidence="1" id="KW-0862">Zinc</keyword>
<evidence type="ECO:0000313" key="4">
    <source>
        <dbReference type="EMBL" id="KAG8038434.1"/>
    </source>
</evidence>
<protein>
    <recommendedName>
        <fullName evidence="3">C2H2-type domain-containing protein</fullName>
    </recommendedName>
</protein>
<organism evidence="4 5">
    <name type="scientific">Cotesia typhae</name>
    <dbReference type="NCBI Taxonomy" id="2053667"/>
    <lineage>
        <taxon>Eukaryota</taxon>
        <taxon>Metazoa</taxon>
        <taxon>Ecdysozoa</taxon>
        <taxon>Arthropoda</taxon>
        <taxon>Hexapoda</taxon>
        <taxon>Insecta</taxon>
        <taxon>Pterygota</taxon>
        <taxon>Neoptera</taxon>
        <taxon>Endopterygota</taxon>
        <taxon>Hymenoptera</taxon>
        <taxon>Apocrita</taxon>
        <taxon>Ichneumonoidea</taxon>
        <taxon>Braconidae</taxon>
        <taxon>Microgastrinae</taxon>
        <taxon>Cotesia</taxon>
    </lineage>
</organism>
<keyword evidence="5" id="KW-1185">Reference proteome</keyword>
<comment type="caution">
    <text evidence="4">The sequence shown here is derived from an EMBL/GenBank/DDBJ whole genome shotgun (WGS) entry which is preliminary data.</text>
</comment>
<evidence type="ECO:0000313" key="5">
    <source>
        <dbReference type="Proteomes" id="UP000729913"/>
    </source>
</evidence>
<dbReference type="InterPro" id="IPR013087">
    <property type="entry name" value="Znf_C2H2_type"/>
</dbReference>
<accession>A0A8J5V954</accession>
<feature type="domain" description="C2H2-type" evidence="3">
    <location>
        <begin position="97"/>
        <end position="126"/>
    </location>
</feature>
<feature type="domain" description="C2H2-type" evidence="3">
    <location>
        <begin position="54"/>
        <end position="83"/>
    </location>
</feature>
<dbReference type="AlphaFoldDB" id="A0A8J5V954"/>
<feature type="region of interest" description="Disordered" evidence="2">
    <location>
        <begin position="117"/>
        <end position="136"/>
    </location>
</feature>
<reference evidence="4" key="2">
    <citation type="submission" date="2021-04" db="EMBL/GenBank/DDBJ databases">
        <title>Genome-wide patterns of bracovirus chromosomal integration into multiple host tissues during parasitism.</title>
        <authorList>
            <person name="Chebbi M.A.C."/>
        </authorList>
    </citation>
    <scope>NUCLEOTIDE SEQUENCE</scope>
    <source>
        <tissue evidence="4">Whole body</tissue>
    </source>
</reference>
<name>A0A8J5V954_9HYME</name>
<dbReference type="PROSITE" id="PS00028">
    <property type="entry name" value="ZINC_FINGER_C2H2_1"/>
    <property type="match status" value="2"/>
</dbReference>
<dbReference type="GO" id="GO:0008270">
    <property type="term" value="F:zinc ion binding"/>
    <property type="evidence" value="ECO:0007669"/>
    <property type="project" value="UniProtKB-KW"/>
</dbReference>
<dbReference type="PROSITE" id="PS50157">
    <property type="entry name" value="ZINC_FINGER_C2H2_2"/>
    <property type="match status" value="2"/>
</dbReference>
<dbReference type="SMART" id="SM00355">
    <property type="entry name" value="ZnF_C2H2"/>
    <property type="match status" value="2"/>
</dbReference>
<dbReference type="InterPro" id="IPR054599">
    <property type="entry name" value="TFIIIA_Zfn-C2H2"/>
</dbReference>
<keyword evidence="1" id="KW-0479">Metal-binding</keyword>
<evidence type="ECO:0000259" key="3">
    <source>
        <dbReference type="PROSITE" id="PS50157"/>
    </source>
</evidence>